<name>A0A1J4KQ04_9EUKA</name>
<dbReference type="RefSeq" id="XP_068366459.1">
    <property type="nucleotide sequence ID" value="XM_068499028.1"/>
</dbReference>
<feature type="domain" description="UDENN" evidence="1">
    <location>
        <begin position="27"/>
        <end position="501"/>
    </location>
</feature>
<evidence type="ECO:0000259" key="1">
    <source>
        <dbReference type="PROSITE" id="PS50211"/>
    </source>
</evidence>
<dbReference type="PANTHER" id="PTHR15288">
    <property type="entry name" value="DENN DOMAIN-CONTAINING PROTEIN 2"/>
    <property type="match status" value="1"/>
</dbReference>
<sequence>MVKEVSNRKRLGQVQNIQALFTTKVFDQFLLVGIPPGGDKKSDPAILTAFPPFEYPSLPLARIIPAALPTGANNSNFSKGTRSNIPNLVLNDITDLKNLNLLDIFSNNPIITDEFVFQINSGDEKVFGICIHVVPKSSEIPFFASKTTKKFTFCFCLLTHRPILHTHFTFLNYLVNLSLGKVKNDENLNNDKMEVNLNCGTPIEGLDLIGHIGVHPSITLPAYFEHEIERYYVASTHSNQIELCKDITLNFPPPQTLDEKSILWASIDTLFSVLSVHDIVNLLSALLLDAQVLIIGSNFQEVSMSVYALENLLKPFNYSGTVMPILPTSDSYLDLLYTPTPFLFGIPPIPKLKKMKFLESTYLVNIDKHYVPPVDFYPKFPNYDFVCMQILRLITLQKGEPNPFRFPPCFTEMLNHKISLSADQTELILREFKAPLDHIMSDELTCFFVTDTEENITIFNQELFLAAVNPNDLNFYEFLMESQTFQEYVEMRLNAFTYAKQRETGGIRRKSSFLPAGKVPTRKKSLTSKMKDFSIEALKLTDMKELGTD</sequence>
<dbReference type="InterPro" id="IPR051942">
    <property type="entry name" value="DENN_domain_containing_2"/>
</dbReference>
<proteinExistence type="predicted"/>
<protein>
    <recommendedName>
        <fullName evidence="1">UDENN domain-containing protein</fullName>
    </recommendedName>
</protein>
<comment type="caution">
    <text evidence="2">The sequence shown here is derived from an EMBL/GenBank/DDBJ whole genome shotgun (WGS) entry which is preliminary data.</text>
</comment>
<dbReference type="OrthoDB" id="10266080at2759"/>
<dbReference type="Pfam" id="PF02141">
    <property type="entry name" value="DENN"/>
    <property type="match status" value="1"/>
</dbReference>
<organism evidence="2 3">
    <name type="scientific">Tritrichomonas foetus</name>
    <dbReference type="NCBI Taxonomy" id="1144522"/>
    <lineage>
        <taxon>Eukaryota</taxon>
        <taxon>Metamonada</taxon>
        <taxon>Parabasalia</taxon>
        <taxon>Tritrichomonadida</taxon>
        <taxon>Tritrichomonadidae</taxon>
        <taxon>Tritrichomonas</taxon>
    </lineage>
</organism>
<dbReference type="GeneID" id="94833732"/>
<dbReference type="PANTHER" id="PTHR15288:SF0">
    <property type="entry name" value="UDENN DOMAIN-CONTAINING PROTEIN"/>
    <property type="match status" value="1"/>
</dbReference>
<dbReference type="SMART" id="SM00799">
    <property type="entry name" value="DENN"/>
    <property type="match status" value="1"/>
</dbReference>
<evidence type="ECO:0000313" key="3">
    <source>
        <dbReference type="Proteomes" id="UP000179807"/>
    </source>
</evidence>
<dbReference type="PROSITE" id="PS50211">
    <property type="entry name" value="DENN"/>
    <property type="match status" value="1"/>
</dbReference>
<dbReference type="EMBL" id="MLAK01000543">
    <property type="protein sequence ID" value="OHT13323.1"/>
    <property type="molecule type" value="Genomic_DNA"/>
</dbReference>
<gene>
    <name evidence="2" type="ORF">TRFO_16522</name>
</gene>
<dbReference type="AlphaFoldDB" id="A0A1J4KQ04"/>
<reference evidence="2" key="1">
    <citation type="submission" date="2016-10" db="EMBL/GenBank/DDBJ databases">
        <authorList>
            <person name="Benchimol M."/>
            <person name="Almeida L.G."/>
            <person name="Vasconcelos A.T."/>
            <person name="Perreira-Neves A."/>
            <person name="Rosa I.A."/>
            <person name="Tasca T."/>
            <person name="Bogo M.R."/>
            <person name="de Souza W."/>
        </authorList>
    </citation>
    <scope>NUCLEOTIDE SEQUENCE [LARGE SCALE GENOMIC DNA]</scope>
    <source>
        <strain evidence="2">K</strain>
    </source>
</reference>
<accession>A0A1J4KQ04</accession>
<dbReference type="Gene3D" id="3.40.50.11500">
    <property type="match status" value="1"/>
</dbReference>
<dbReference type="Proteomes" id="UP000179807">
    <property type="component" value="Unassembled WGS sequence"/>
</dbReference>
<dbReference type="VEuPathDB" id="TrichDB:TRFO_16522"/>
<dbReference type="InterPro" id="IPR043153">
    <property type="entry name" value="DENN_C"/>
</dbReference>
<dbReference type="InterPro" id="IPR001194">
    <property type="entry name" value="cDENN_dom"/>
</dbReference>
<dbReference type="InterPro" id="IPR037516">
    <property type="entry name" value="Tripartite_DENN"/>
</dbReference>
<keyword evidence="3" id="KW-1185">Reference proteome</keyword>
<evidence type="ECO:0000313" key="2">
    <source>
        <dbReference type="EMBL" id="OHT13323.1"/>
    </source>
</evidence>